<protein>
    <submittedName>
        <fullName evidence="1">Uncharacterized protein</fullName>
    </submittedName>
</protein>
<name>A0ACB0XNA6_MELEN</name>
<keyword evidence="2" id="KW-1185">Reference proteome</keyword>
<reference evidence="1" key="1">
    <citation type="submission" date="2023-11" db="EMBL/GenBank/DDBJ databases">
        <authorList>
            <person name="Poullet M."/>
        </authorList>
    </citation>
    <scope>NUCLEOTIDE SEQUENCE</scope>
    <source>
        <strain evidence="1">E1834</strain>
    </source>
</reference>
<organism evidence="1 2">
    <name type="scientific">Meloidogyne enterolobii</name>
    <name type="common">Root-knot nematode worm</name>
    <name type="synonym">Meloidogyne mayaguensis</name>
    <dbReference type="NCBI Taxonomy" id="390850"/>
    <lineage>
        <taxon>Eukaryota</taxon>
        <taxon>Metazoa</taxon>
        <taxon>Ecdysozoa</taxon>
        <taxon>Nematoda</taxon>
        <taxon>Chromadorea</taxon>
        <taxon>Rhabditida</taxon>
        <taxon>Tylenchina</taxon>
        <taxon>Tylenchomorpha</taxon>
        <taxon>Tylenchoidea</taxon>
        <taxon>Meloidogynidae</taxon>
        <taxon>Meloidogyninae</taxon>
        <taxon>Meloidogyne</taxon>
    </lineage>
</organism>
<evidence type="ECO:0000313" key="2">
    <source>
        <dbReference type="Proteomes" id="UP001497535"/>
    </source>
</evidence>
<proteinExistence type="predicted"/>
<sequence>MVCLQLLDQMIVQVRQAALAIDYRCHGRLYCSSCSSFSFHIFYCLFSISLVSILV</sequence>
<dbReference type="Proteomes" id="UP001497535">
    <property type="component" value="Unassembled WGS sequence"/>
</dbReference>
<evidence type="ECO:0000313" key="1">
    <source>
        <dbReference type="EMBL" id="CAK5009721.1"/>
    </source>
</evidence>
<gene>
    <name evidence="1" type="ORF">MENTE1834_LOCUS1418</name>
</gene>
<accession>A0ACB0XNA6</accession>
<comment type="caution">
    <text evidence="1">The sequence shown here is derived from an EMBL/GenBank/DDBJ whole genome shotgun (WGS) entry which is preliminary data.</text>
</comment>
<dbReference type="EMBL" id="CAVMJV010000001">
    <property type="protein sequence ID" value="CAK5009721.1"/>
    <property type="molecule type" value="Genomic_DNA"/>
</dbReference>